<proteinExistence type="predicted"/>
<evidence type="ECO:0000313" key="1">
    <source>
        <dbReference type="EMBL" id="NHC36025.1"/>
    </source>
</evidence>
<dbReference type="AlphaFoldDB" id="A0A9X5E656"/>
<name>A0A9X5E656_9CYAN</name>
<dbReference type="OrthoDB" id="9863618at2"/>
<comment type="caution">
    <text evidence="1">The sequence shown here is derived from an EMBL/GenBank/DDBJ whole genome shotgun (WGS) entry which is preliminary data.</text>
</comment>
<keyword evidence="2" id="KW-1185">Reference proteome</keyword>
<reference evidence="1 2" key="1">
    <citation type="journal article" date="2015" name="Genome Announc.">
        <title>Draft Genome Sequence of the Terrestrial Cyanobacterium Scytonema millei VB511283, Isolated from Eastern India.</title>
        <authorList>
            <person name="Sen D."/>
            <person name="Chandrababunaidu M.M."/>
            <person name="Singh D."/>
            <person name="Sanghi N."/>
            <person name="Ghorai A."/>
            <person name="Mishra G.P."/>
            <person name="Madduluri M."/>
            <person name="Adhikary S.P."/>
            <person name="Tripathy S."/>
        </authorList>
    </citation>
    <scope>NUCLEOTIDE SEQUENCE [LARGE SCALE GENOMIC DNA]</scope>
    <source>
        <strain evidence="1 2">VB511283</strain>
    </source>
</reference>
<protein>
    <submittedName>
        <fullName evidence="1">Uncharacterized protein</fullName>
    </submittedName>
</protein>
<sequence>MKPLQVAALKQFLANNHFVYSEYNEDAGAVVYTVTIDVWTMTVAYGDECYYCLYNNFTEESFCEEFDNVSLVMRVYDMLSFLKENFRLIPR</sequence>
<evidence type="ECO:0000313" key="2">
    <source>
        <dbReference type="Proteomes" id="UP000031532"/>
    </source>
</evidence>
<gene>
    <name evidence="1" type="ORF">QH73_0015450</name>
</gene>
<dbReference type="EMBL" id="JTJC03000004">
    <property type="protein sequence ID" value="NHC36025.1"/>
    <property type="molecule type" value="Genomic_DNA"/>
</dbReference>
<organism evidence="1 2">
    <name type="scientific">Scytonema millei VB511283</name>
    <dbReference type="NCBI Taxonomy" id="1245923"/>
    <lineage>
        <taxon>Bacteria</taxon>
        <taxon>Bacillati</taxon>
        <taxon>Cyanobacteriota</taxon>
        <taxon>Cyanophyceae</taxon>
        <taxon>Nostocales</taxon>
        <taxon>Scytonemataceae</taxon>
        <taxon>Scytonema</taxon>
    </lineage>
</organism>
<dbReference type="Proteomes" id="UP000031532">
    <property type="component" value="Unassembled WGS sequence"/>
</dbReference>
<accession>A0A9X5E656</accession>